<feature type="repeat" description="ANK" evidence="3">
    <location>
        <begin position="898"/>
        <end position="930"/>
    </location>
</feature>
<feature type="repeat" description="ANK" evidence="3">
    <location>
        <begin position="1188"/>
        <end position="1220"/>
    </location>
</feature>
<sequence>MTTRDGRSLYAYKVDDLVDSRVLCALVNSFVPNTFTSDLLLNDRWTINLALKAAERMLHADTPFNSEDLVESDPQSFRQSQAVLSRYDFMNRLIRECNHQLDKMPAMISNMQELQRRKDLKQEIEQHKLGLSLKRETEQHELGLSLKQEIEQHKLGLSLKQEKEQHKLGLSLKQETEQHKLGLSLKQETEQHKLGLSLKQEKEQHKLGLSLKQETEQHNLGLSLKQETEQHELGLSLKQEIEQHKLGLSLKQEIEQHKLGLSLKQETEQHKLGLSLKQETEQHKLGLSLKQEIEQHKLGLSLKQEIEQHKLGLSLKQETEQHKLGLSLKRETEQHELGLSLKQEIEQHKLGLSLKQETEQQKLGLSLKQEIEQQKLGLSLKQETEQHKLDEIEQHKLGLSLKQETEQHKLGLSLKQEAEQHKLGLSLKQETEQHKLGLSLKQETEQHKLGLSLKQETEQHKLGLSLKQEAEQHKLGLSLKQETEQHKLETEQHKLGLSLKQEAEQHKLGLSLKQETEQHKLGLSLKQETEQHKLGLSLKQETEQHKLGLSLKQETEQHKLGLSLKQEIEQHKLAQEKLKKRFDIKYCQKWMQHVEDVKSEVRKQIRDKMKDRFDVIDVPRNISVNDYCLSCVVNLTLTNGSGFYLAMQKESLPEGRKVVLRNKRTKEFHDDFSGKRGPSVRELLKLPSVGLVDVHPNDHPDYEIYVEASSRNKQLKAGQQFLYQVFHGNTVSWQRLFIKAARDNEYETVEKMIVFFQSHPAFINSKEPKSANTALHWACRNGHFDVVRLLLENGANIDAKNIMKNTPLNAAIEGLHRKVCHLLIEWGCDVHCRNTKQLSPFETVKNDDFKKYLIELYEHYSNIVPKIMSGDMDLLDRSLSDHSRGYKEYCCLRSRCINGSTLLHTTAYHGHIQGIRDILSLRVDVNVRDYKGATALHRSRNASILEEILDSGALVDAEDSEGNTPLHVKCYGETGKPAEMASIELLLHKNANICKRNNRSLLPIHCCAMQGRIDVMKMLIRNDQEGLMIKAINAEEEQNPPSLPHLAVANDFIDSAKWYVSYISSLPHLAVANDFIDSAKWYVSYISSLPHLAVANDFIDSAKWLIENGFYFKEKEQNILLRRILTEQLNLKSSVDAVQFLLDNDAEVNPRYPGGNCALHYSAGLDGSSEILELFLSYGADVDPINEEGRTPLFYATQANNQFAACVLLEQGANVRQKDVHGLTAFDYIVDYDEWIECGYFTDDIKARLKAFSLKHARDLVRAISKKVKTNPFHPLRQRMITESTMGLTTPGSAMHSPVQTKPLSSGSAISAYSQLSQILPPINRRQSVGMGYLHHTGNVGLV</sequence>
<feature type="repeat" description="ANK" evidence="3">
    <location>
        <begin position="1154"/>
        <end position="1187"/>
    </location>
</feature>
<dbReference type="GO" id="GO:0045944">
    <property type="term" value="P:positive regulation of transcription by RNA polymerase II"/>
    <property type="evidence" value="ECO:0007669"/>
    <property type="project" value="TreeGrafter"/>
</dbReference>
<evidence type="ECO:0000313" key="4">
    <source>
        <dbReference type="EMBL" id="CAC5404437.1"/>
    </source>
</evidence>
<evidence type="ECO:0000256" key="2">
    <source>
        <dbReference type="ARBA" id="ARBA00023043"/>
    </source>
</evidence>
<dbReference type="GO" id="GO:0000976">
    <property type="term" value="F:transcription cis-regulatory region binding"/>
    <property type="evidence" value="ECO:0007669"/>
    <property type="project" value="TreeGrafter"/>
</dbReference>
<accession>A0A6J8D9Z4</accession>
<dbReference type="PROSITE" id="PS50088">
    <property type="entry name" value="ANK_REPEAT"/>
    <property type="match status" value="4"/>
</dbReference>
<feature type="repeat" description="ANK" evidence="3">
    <location>
        <begin position="770"/>
        <end position="802"/>
    </location>
</feature>
<dbReference type="OrthoDB" id="424503at2759"/>
<dbReference type="EMBL" id="CACVKT020006950">
    <property type="protein sequence ID" value="CAC5404437.1"/>
    <property type="molecule type" value="Genomic_DNA"/>
</dbReference>
<keyword evidence="2 3" id="KW-0040">ANK repeat</keyword>
<name>A0A6J8D9Z4_MYTCO</name>
<dbReference type="InterPro" id="IPR036770">
    <property type="entry name" value="Ankyrin_rpt-contain_sf"/>
</dbReference>
<dbReference type="Gene3D" id="1.25.40.20">
    <property type="entry name" value="Ankyrin repeat-containing domain"/>
    <property type="match status" value="3"/>
</dbReference>
<dbReference type="Proteomes" id="UP000507470">
    <property type="component" value="Unassembled WGS sequence"/>
</dbReference>
<protein>
    <submittedName>
        <fullName evidence="4">Uncharacterized protein</fullName>
    </submittedName>
</protein>
<dbReference type="InterPro" id="IPR002110">
    <property type="entry name" value="Ankyrin_rpt"/>
</dbReference>
<dbReference type="PANTHER" id="PTHR24193">
    <property type="entry name" value="ANKYRIN REPEAT PROTEIN"/>
    <property type="match status" value="1"/>
</dbReference>
<dbReference type="PANTHER" id="PTHR24193:SF121">
    <property type="entry name" value="ADA2A-CONTAINING COMPLEX COMPONENT 3, ISOFORM D"/>
    <property type="match status" value="1"/>
</dbReference>
<dbReference type="InterPro" id="IPR050663">
    <property type="entry name" value="Ankyrin-SOCS_Box"/>
</dbReference>
<keyword evidence="1" id="KW-0677">Repeat</keyword>
<dbReference type="Pfam" id="PF12796">
    <property type="entry name" value="Ank_2"/>
    <property type="match status" value="2"/>
</dbReference>
<dbReference type="PROSITE" id="PS50297">
    <property type="entry name" value="ANK_REP_REGION"/>
    <property type="match status" value="3"/>
</dbReference>
<keyword evidence="5" id="KW-1185">Reference proteome</keyword>
<evidence type="ECO:0000256" key="1">
    <source>
        <dbReference type="ARBA" id="ARBA00022737"/>
    </source>
</evidence>
<reference evidence="4 5" key="1">
    <citation type="submission" date="2020-06" db="EMBL/GenBank/DDBJ databases">
        <authorList>
            <person name="Li R."/>
            <person name="Bekaert M."/>
        </authorList>
    </citation>
    <scope>NUCLEOTIDE SEQUENCE [LARGE SCALE GENOMIC DNA]</scope>
    <source>
        <strain evidence="5">wild</strain>
    </source>
</reference>
<organism evidence="4 5">
    <name type="scientific">Mytilus coruscus</name>
    <name type="common">Sea mussel</name>
    <dbReference type="NCBI Taxonomy" id="42192"/>
    <lineage>
        <taxon>Eukaryota</taxon>
        <taxon>Metazoa</taxon>
        <taxon>Spiralia</taxon>
        <taxon>Lophotrochozoa</taxon>
        <taxon>Mollusca</taxon>
        <taxon>Bivalvia</taxon>
        <taxon>Autobranchia</taxon>
        <taxon>Pteriomorphia</taxon>
        <taxon>Mytilida</taxon>
        <taxon>Mytiloidea</taxon>
        <taxon>Mytilidae</taxon>
        <taxon>Mytilinae</taxon>
        <taxon>Mytilus</taxon>
    </lineage>
</organism>
<dbReference type="GO" id="GO:0005634">
    <property type="term" value="C:nucleus"/>
    <property type="evidence" value="ECO:0007669"/>
    <property type="project" value="TreeGrafter"/>
</dbReference>
<dbReference type="InterPro" id="IPR036872">
    <property type="entry name" value="CH_dom_sf"/>
</dbReference>
<proteinExistence type="predicted"/>
<dbReference type="SUPFAM" id="SSF48403">
    <property type="entry name" value="Ankyrin repeat"/>
    <property type="match status" value="2"/>
</dbReference>
<evidence type="ECO:0000256" key="3">
    <source>
        <dbReference type="PROSITE-ProRule" id="PRU00023"/>
    </source>
</evidence>
<gene>
    <name evidence="4" type="ORF">MCOR_38224</name>
</gene>
<evidence type="ECO:0000313" key="5">
    <source>
        <dbReference type="Proteomes" id="UP000507470"/>
    </source>
</evidence>
<dbReference type="SUPFAM" id="SSF47576">
    <property type="entry name" value="Calponin-homology domain, CH-domain"/>
    <property type="match status" value="1"/>
</dbReference>
<dbReference type="SMART" id="SM00248">
    <property type="entry name" value="ANK"/>
    <property type="match status" value="9"/>
</dbReference>